<evidence type="ECO:0000313" key="2">
    <source>
        <dbReference type="Proteomes" id="UP001162029"/>
    </source>
</evidence>
<dbReference type="AlphaFoldDB" id="A0AAV0TTK1"/>
<protein>
    <submittedName>
        <fullName evidence="1">Uncharacterized protein</fullName>
    </submittedName>
</protein>
<dbReference type="Proteomes" id="UP001162029">
    <property type="component" value="Unassembled WGS sequence"/>
</dbReference>
<reference evidence="1" key="1">
    <citation type="submission" date="2022-12" db="EMBL/GenBank/DDBJ databases">
        <authorList>
            <person name="Webb A."/>
        </authorList>
    </citation>
    <scope>NUCLEOTIDE SEQUENCE</scope>
    <source>
        <strain evidence="1">Pd1</strain>
    </source>
</reference>
<evidence type="ECO:0000313" key="1">
    <source>
        <dbReference type="EMBL" id="CAI5724872.1"/>
    </source>
</evidence>
<organism evidence="1 2">
    <name type="scientific">Peronospora destructor</name>
    <dbReference type="NCBI Taxonomy" id="86335"/>
    <lineage>
        <taxon>Eukaryota</taxon>
        <taxon>Sar</taxon>
        <taxon>Stramenopiles</taxon>
        <taxon>Oomycota</taxon>
        <taxon>Peronosporomycetes</taxon>
        <taxon>Peronosporales</taxon>
        <taxon>Peronosporaceae</taxon>
        <taxon>Peronospora</taxon>
    </lineage>
</organism>
<gene>
    <name evidence="1" type="ORF">PDE001_LOCUS3226</name>
</gene>
<proteinExistence type="predicted"/>
<comment type="caution">
    <text evidence="1">The sequence shown here is derived from an EMBL/GenBank/DDBJ whole genome shotgun (WGS) entry which is preliminary data.</text>
</comment>
<keyword evidence="2" id="KW-1185">Reference proteome</keyword>
<accession>A0AAV0TTK1</accession>
<sequence>MVGNIDGDNEERGFSSSLISASTIKEATMAGAQKFLDYARIIVAPKSQKTIDQRFLEFGVNAVEIDVNTGNLFKDDKYRNWAQSVAVAYEEDDVGAEVAKISTLLSHYDKDTVISMLAAGKNVPDTKVIVENLEIGLLIKWTADDTRTGDIFKLLQFDKDESAILKNPLLRIWIHYASEMGKKPHEVLYEKLITLYGDKELAILLAMAKNDKATKKIAKRLQKLQMKEWQDGDVRVVDIYTLLELGGKAPTELLTSPMLSTWVSYAKMRGMKPYDMLFSAMMKSMDDIGLARVLVAAKRDGTNAKTVRKLQDRQLEEWLKDQKSGSDVLQRLGLKERGNTMFRSRVWRTWVSYMIKLEEQKQGPKIELNLPLALALVLKKEMGGKALLELVTTARDVPETRKIAEWLERSVWKVTRQTPDEVFDLLKLKKNGVESVEFKSWFNYVTQLKLSKEITDELVHISVLKKRFGSGLQKILEKERTRSFKWHDEDRKKVFTELLESLEKLKLLKKLKRLKSLEKLEKLEMLEKLEKLNSLEKLEMSELLKLLKQKKGPMKRIWAWLYNNLLSMKERLSKIWRALVVKVRKRFRNEKV</sequence>
<dbReference type="EMBL" id="CANTFM010000543">
    <property type="protein sequence ID" value="CAI5724872.1"/>
    <property type="molecule type" value="Genomic_DNA"/>
</dbReference>
<name>A0AAV0TTK1_9STRA</name>